<name>A0A6N7Y3E9_9FIRM</name>
<dbReference type="InterPro" id="IPR040890">
    <property type="entry name" value="Znf_CopZ"/>
</dbReference>
<evidence type="ECO:0000313" key="2">
    <source>
        <dbReference type="EMBL" id="MSU03404.1"/>
    </source>
</evidence>
<feature type="domain" description="CopZ zinc binding" evidence="1">
    <location>
        <begin position="25"/>
        <end position="86"/>
    </location>
</feature>
<dbReference type="EMBL" id="VUNQ01000071">
    <property type="protein sequence ID" value="MSU03404.1"/>
    <property type="molecule type" value="Genomic_DNA"/>
</dbReference>
<sequence length="164" mass="18373">MEVMLLKVIDECCCECTTQNLNKTKESCPVCNNEGVTVSRITVEHLVTDDNRKAVGGDNYRICMNEDCDVAYYNVDNGIKFLKVQVSVPIWFKKDANPKYACYCSKVTEEQVIEAVVKHGVKTVKEVNSITGAMKKPNCKEYNPLGVCCHKIIQEAIDKGLTIK</sequence>
<protein>
    <submittedName>
        <fullName evidence="2">(2Fe-2S)-binding protein</fullName>
    </submittedName>
</protein>
<gene>
    <name evidence="2" type="ORF">FYJ83_18265</name>
</gene>
<dbReference type="CDD" id="cd10141">
    <property type="entry name" value="CopZ-like_Fer2_BFD-like"/>
    <property type="match status" value="1"/>
</dbReference>
<reference evidence="2 3" key="1">
    <citation type="submission" date="2019-09" db="EMBL/GenBank/DDBJ databases">
        <title>In-depth cultivation of the pig gut microbiome towards novel bacterial diversity and tailored functional studies.</title>
        <authorList>
            <person name="Wylensek D."/>
            <person name="Hitch T.C.A."/>
            <person name="Clavel T."/>
        </authorList>
    </citation>
    <scope>NUCLEOTIDE SEQUENCE [LARGE SCALE GENOMIC DNA]</scope>
    <source>
        <strain evidence="2 3">WCA3-693-APC-4?</strain>
    </source>
</reference>
<dbReference type="Gene3D" id="1.10.10.1100">
    <property type="entry name" value="BFD-like [2Fe-2S]-binding domain"/>
    <property type="match status" value="1"/>
</dbReference>
<dbReference type="Gene3D" id="2.20.25.270">
    <property type="match status" value="1"/>
</dbReference>
<accession>A0A6N7Y3E9</accession>
<comment type="caution">
    <text evidence="2">The sequence shown here is derived from an EMBL/GenBank/DDBJ whole genome shotgun (WGS) entry which is preliminary data.</text>
</comment>
<organism evidence="2 3">
    <name type="scientific">Tissierella pigra</name>
    <dbReference type="NCBI Taxonomy" id="2607614"/>
    <lineage>
        <taxon>Bacteria</taxon>
        <taxon>Bacillati</taxon>
        <taxon>Bacillota</taxon>
        <taxon>Tissierellia</taxon>
        <taxon>Tissierellales</taxon>
        <taxon>Tissierellaceae</taxon>
        <taxon>Tissierella</taxon>
    </lineage>
</organism>
<dbReference type="Pfam" id="PF18423">
    <property type="entry name" value="zf_CopZ"/>
    <property type="match status" value="1"/>
</dbReference>
<evidence type="ECO:0000259" key="1">
    <source>
        <dbReference type="Pfam" id="PF18423"/>
    </source>
</evidence>
<proteinExistence type="predicted"/>
<evidence type="ECO:0000313" key="3">
    <source>
        <dbReference type="Proteomes" id="UP000469523"/>
    </source>
</evidence>
<keyword evidence="3" id="KW-1185">Reference proteome</keyword>
<dbReference type="InterPro" id="IPR041854">
    <property type="entry name" value="BFD-like_2Fe2S-bd_dom_sf"/>
</dbReference>
<dbReference type="Proteomes" id="UP000469523">
    <property type="component" value="Unassembled WGS sequence"/>
</dbReference>
<dbReference type="AlphaFoldDB" id="A0A6N7Y3E9"/>